<dbReference type="Pfam" id="PF04055">
    <property type="entry name" value="Radical_SAM"/>
    <property type="match status" value="1"/>
</dbReference>
<evidence type="ECO:0000256" key="4">
    <source>
        <dbReference type="ARBA" id="ARBA00023004"/>
    </source>
</evidence>
<proteinExistence type="predicted"/>
<keyword evidence="4" id="KW-0408">Iron</keyword>
<dbReference type="SUPFAM" id="SSF102114">
    <property type="entry name" value="Radical SAM enzymes"/>
    <property type="match status" value="1"/>
</dbReference>
<dbReference type="GO" id="GO:0003824">
    <property type="term" value="F:catalytic activity"/>
    <property type="evidence" value="ECO:0007669"/>
    <property type="project" value="InterPro"/>
</dbReference>
<dbReference type="Proteomes" id="UP000886752">
    <property type="component" value="Unassembled WGS sequence"/>
</dbReference>
<evidence type="ECO:0000256" key="2">
    <source>
        <dbReference type="ARBA" id="ARBA00022691"/>
    </source>
</evidence>
<dbReference type="SFLD" id="SFLDS00029">
    <property type="entry name" value="Radical_SAM"/>
    <property type="match status" value="1"/>
</dbReference>
<evidence type="ECO:0000256" key="5">
    <source>
        <dbReference type="ARBA" id="ARBA00023014"/>
    </source>
</evidence>
<gene>
    <name evidence="8" type="ORF">H9894_10765</name>
</gene>
<evidence type="ECO:0000259" key="7">
    <source>
        <dbReference type="SMART" id="SM00729"/>
    </source>
</evidence>
<dbReference type="AlphaFoldDB" id="A0A9D1PZM7"/>
<dbReference type="GO" id="GO:0046872">
    <property type="term" value="F:metal ion binding"/>
    <property type="evidence" value="ECO:0007669"/>
    <property type="project" value="UniProtKB-KW"/>
</dbReference>
<reference evidence="8" key="1">
    <citation type="journal article" date="2021" name="PeerJ">
        <title>Extensive microbial diversity within the chicken gut microbiome revealed by metagenomics and culture.</title>
        <authorList>
            <person name="Gilroy R."/>
            <person name="Ravi A."/>
            <person name="Getino M."/>
            <person name="Pursley I."/>
            <person name="Horton D.L."/>
            <person name="Alikhan N.F."/>
            <person name="Baker D."/>
            <person name="Gharbi K."/>
            <person name="Hall N."/>
            <person name="Watson M."/>
            <person name="Adriaenssens E.M."/>
            <person name="Foster-Nyarko E."/>
            <person name="Jarju S."/>
            <person name="Secka A."/>
            <person name="Antonio M."/>
            <person name="Oren A."/>
            <person name="Chaudhuri R.R."/>
            <person name="La Ragione R."/>
            <person name="Hildebrand F."/>
            <person name="Pallen M.J."/>
        </authorList>
    </citation>
    <scope>NUCLEOTIDE SEQUENCE</scope>
    <source>
        <strain evidence="8">ChiHecec2B26-446</strain>
    </source>
</reference>
<keyword evidence="3" id="KW-0479">Metal-binding</keyword>
<dbReference type="InterPro" id="IPR006638">
    <property type="entry name" value="Elp3/MiaA/NifB-like_rSAM"/>
</dbReference>
<dbReference type="GO" id="GO:0051536">
    <property type="term" value="F:iron-sulfur cluster binding"/>
    <property type="evidence" value="ECO:0007669"/>
    <property type="project" value="UniProtKB-KW"/>
</dbReference>
<accession>A0A9D1PZM7</accession>
<evidence type="ECO:0000313" key="8">
    <source>
        <dbReference type="EMBL" id="HIW01649.1"/>
    </source>
</evidence>
<dbReference type="InterPro" id="IPR007197">
    <property type="entry name" value="rSAM"/>
</dbReference>
<dbReference type="SFLD" id="SFLDG01113">
    <property type="entry name" value="Uncharacterised_Radical_SAM_Su"/>
    <property type="match status" value="1"/>
</dbReference>
<dbReference type="EMBL" id="DXHV01000085">
    <property type="protein sequence ID" value="HIW01649.1"/>
    <property type="molecule type" value="Genomic_DNA"/>
</dbReference>
<comment type="caution">
    <text evidence="8">The sequence shown here is derived from an EMBL/GenBank/DDBJ whole genome shotgun (WGS) entry which is preliminary data.</text>
</comment>
<evidence type="ECO:0000256" key="3">
    <source>
        <dbReference type="ARBA" id="ARBA00022723"/>
    </source>
</evidence>
<comment type="cofactor">
    <cofactor evidence="1">
        <name>[4Fe-4S] cluster</name>
        <dbReference type="ChEBI" id="CHEBI:49883"/>
    </cofactor>
</comment>
<keyword evidence="5" id="KW-0411">Iron-sulfur</keyword>
<feature type="domain" description="Elp3/MiaA/NifB-like radical SAM core" evidence="7">
    <location>
        <begin position="86"/>
        <end position="295"/>
    </location>
</feature>
<name>A0A9D1PZM7_9BACT</name>
<evidence type="ECO:0000313" key="9">
    <source>
        <dbReference type="Proteomes" id="UP000886752"/>
    </source>
</evidence>
<evidence type="ECO:0000256" key="6">
    <source>
        <dbReference type="SAM" id="MobiDB-lite"/>
    </source>
</evidence>
<dbReference type="PANTHER" id="PTHR43288">
    <property type="entry name" value="BIOTIN SYNTHASE-RELATED PROTEIN, RADICAL SAM SUPERFAMILY"/>
    <property type="match status" value="1"/>
</dbReference>
<dbReference type="PANTHER" id="PTHR43288:SF2">
    <property type="entry name" value="RADICAL SAM CORE DOMAIN-CONTAINING PROTEIN"/>
    <property type="match status" value="1"/>
</dbReference>
<sequence>MRPEMCDPQPVLRDGQRDGQGGPLAAGPASPYAAAYAALDDRLQSLDSTDLARLVPLREASWARHGKTLACYLPGMFVVNGKRGRYPALSLTGHRCDQHCAHCDASLLRTMPDASDPDKLPDLCRRLEEKGALGVLLTGGCDGQGRLPWDRYLPAIARVCRETRLHVSVHCGLVDKETARALAGTGVAQALIDVIGSPATYEAVYGLKEGARLLEKSLEALTLAGLEVVPHIVAGLHFGQLLGEYRALSLVARYRPRVLVLVVLMNLPGTAMANITPPGPGDLLPLFARVREELPDTIVSLGCARSRRDAVALEQLALLCGFNRMALPSGECLDLARELGVTCTFQATCCSVDPMTLPGTPVAPGM</sequence>
<dbReference type="Gene3D" id="3.20.20.70">
    <property type="entry name" value="Aldolase class I"/>
    <property type="match status" value="1"/>
</dbReference>
<organism evidence="8 9">
    <name type="scientific">Candidatus Desulfovibrio intestinipullorum</name>
    <dbReference type="NCBI Taxonomy" id="2838536"/>
    <lineage>
        <taxon>Bacteria</taxon>
        <taxon>Pseudomonadati</taxon>
        <taxon>Thermodesulfobacteriota</taxon>
        <taxon>Desulfovibrionia</taxon>
        <taxon>Desulfovibrionales</taxon>
        <taxon>Desulfovibrionaceae</taxon>
        <taxon>Desulfovibrio</taxon>
    </lineage>
</organism>
<dbReference type="InterPro" id="IPR013785">
    <property type="entry name" value="Aldolase_TIM"/>
</dbReference>
<evidence type="ECO:0000256" key="1">
    <source>
        <dbReference type="ARBA" id="ARBA00001966"/>
    </source>
</evidence>
<feature type="region of interest" description="Disordered" evidence="6">
    <location>
        <begin position="1"/>
        <end position="28"/>
    </location>
</feature>
<dbReference type="InterPro" id="IPR058240">
    <property type="entry name" value="rSAM_sf"/>
</dbReference>
<protein>
    <recommendedName>
        <fullName evidence="7">Elp3/MiaA/NifB-like radical SAM core domain-containing protein</fullName>
    </recommendedName>
</protein>
<keyword evidence="2" id="KW-0949">S-adenosyl-L-methionine</keyword>
<dbReference type="SMART" id="SM00729">
    <property type="entry name" value="Elp3"/>
    <property type="match status" value="1"/>
</dbReference>
<dbReference type="CDD" id="cd01335">
    <property type="entry name" value="Radical_SAM"/>
    <property type="match status" value="1"/>
</dbReference>
<reference evidence="8" key="2">
    <citation type="submission" date="2021-04" db="EMBL/GenBank/DDBJ databases">
        <authorList>
            <person name="Gilroy R."/>
        </authorList>
    </citation>
    <scope>NUCLEOTIDE SEQUENCE</scope>
    <source>
        <strain evidence="8">ChiHecec2B26-446</strain>
    </source>
</reference>